<evidence type="ECO:0000313" key="5">
    <source>
        <dbReference type="Proteomes" id="UP000051887"/>
    </source>
</evidence>
<dbReference type="RefSeq" id="WP_165590059.1">
    <property type="nucleotide sequence ID" value="NZ_CYSB01000039.1"/>
</dbReference>
<keyword evidence="4" id="KW-1185">Reference proteome</keyword>
<dbReference type="AlphaFoldDB" id="A0A0P1FMD9"/>
<gene>
    <name evidence="2" type="ORF">TL5118_03313</name>
    <name evidence="3" type="ORF">TL5120_04096</name>
</gene>
<feature type="transmembrane region" description="Helical" evidence="1">
    <location>
        <begin position="144"/>
        <end position="161"/>
    </location>
</feature>
<dbReference type="Proteomes" id="UP000051887">
    <property type="component" value="Unassembled WGS sequence"/>
</dbReference>
<feature type="transmembrane region" description="Helical" evidence="1">
    <location>
        <begin position="53"/>
        <end position="76"/>
    </location>
</feature>
<dbReference type="EMBL" id="CYSB01000039">
    <property type="protein sequence ID" value="CUH69353.1"/>
    <property type="molecule type" value="Genomic_DNA"/>
</dbReference>
<accession>A0A0P1FMD9</accession>
<reference evidence="2 4" key="1">
    <citation type="submission" date="2015-09" db="EMBL/GenBank/DDBJ databases">
        <authorList>
            <person name="Rodrigo-Torres L."/>
            <person name="Arahal D.R."/>
        </authorList>
    </citation>
    <scope>NUCLEOTIDE SEQUENCE [LARGE SCALE GENOMIC DNA]</scope>
    <source>
        <strain evidence="2 4">CECT 5118</strain>
    </source>
</reference>
<dbReference type="Proteomes" id="UP000051086">
    <property type="component" value="Unassembled WGS sequence"/>
</dbReference>
<keyword evidence="1" id="KW-0812">Transmembrane</keyword>
<sequence>MTTRNLSLLLLWGCRLAIAGLLATMLIGVWASYQNPEVLVLARGDVPILGDLSLWAWLGSVVVAAGVMAVAIYVLLQAHQLFDIYRAGDLLSAAAATRISRIGKGTLLLAIASVLAHPVLTVLLTSANPVGQRAVSLALSSNDASLLLLAGLLTVIGRALREAAAVAAENKAFV</sequence>
<keyword evidence="1" id="KW-1133">Transmembrane helix</keyword>
<evidence type="ECO:0000313" key="2">
    <source>
        <dbReference type="EMBL" id="CUH69353.1"/>
    </source>
</evidence>
<dbReference type="EMBL" id="CYSC01000044">
    <property type="protein sequence ID" value="CUH74276.1"/>
    <property type="molecule type" value="Genomic_DNA"/>
</dbReference>
<keyword evidence="1" id="KW-0472">Membrane</keyword>
<feature type="transmembrane region" description="Helical" evidence="1">
    <location>
        <begin position="12"/>
        <end position="33"/>
    </location>
</feature>
<feature type="transmembrane region" description="Helical" evidence="1">
    <location>
        <begin position="107"/>
        <end position="124"/>
    </location>
</feature>
<proteinExistence type="predicted"/>
<evidence type="ECO:0000256" key="1">
    <source>
        <dbReference type="SAM" id="Phobius"/>
    </source>
</evidence>
<name>A0A0P1FMD9_9RHOB</name>
<evidence type="ECO:0008006" key="6">
    <source>
        <dbReference type="Google" id="ProtNLM"/>
    </source>
</evidence>
<evidence type="ECO:0000313" key="3">
    <source>
        <dbReference type="EMBL" id="CUH74276.1"/>
    </source>
</evidence>
<protein>
    <recommendedName>
        <fullName evidence="6">DUF2975 domain-containing protein</fullName>
    </recommendedName>
</protein>
<organism evidence="3 5">
    <name type="scientific">Thalassovita autumnalis</name>
    <dbReference type="NCBI Taxonomy" id="2072972"/>
    <lineage>
        <taxon>Bacteria</taxon>
        <taxon>Pseudomonadati</taxon>
        <taxon>Pseudomonadota</taxon>
        <taxon>Alphaproteobacteria</taxon>
        <taxon>Rhodobacterales</taxon>
        <taxon>Roseobacteraceae</taxon>
        <taxon>Thalassovita</taxon>
    </lineage>
</organism>
<reference evidence="3 5" key="2">
    <citation type="submission" date="2015-09" db="EMBL/GenBank/DDBJ databases">
        <authorList>
            <consortium name="Swine Surveillance"/>
        </authorList>
    </citation>
    <scope>NUCLEOTIDE SEQUENCE [LARGE SCALE GENOMIC DNA]</scope>
    <source>
        <strain evidence="3 5">5120</strain>
    </source>
</reference>
<evidence type="ECO:0000313" key="4">
    <source>
        <dbReference type="Proteomes" id="UP000051086"/>
    </source>
</evidence>